<dbReference type="Proteomes" id="UP000515465">
    <property type="component" value="Plasmid p_3"/>
</dbReference>
<reference evidence="3" key="1">
    <citation type="journal article" date="2020" name="Mol. Plant Microbe">
        <title>Rhizobial microsymbionts of the narrowly endemic Oxytropis species growing in Kamchatka are characterized by significant genetic diversity and possess a set of genes that are associated with T3SS and T6SS secretion systems and can affect the development of symbiosis.</title>
        <authorList>
            <person name="Safronova V."/>
            <person name="Guro P."/>
            <person name="Sazanova A."/>
            <person name="Kuznetsova I."/>
            <person name="Belimov A."/>
            <person name="Yakubov V."/>
            <person name="Chirak E."/>
            <person name="Afonin A."/>
            <person name="Gogolev Y."/>
            <person name="Andronov E."/>
            <person name="Tikhonovich I."/>
        </authorList>
    </citation>
    <scope>NUCLEOTIDE SEQUENCE [LARGE SCALE GENOMIC DNA]</scope>
    <source>
        <strain evidence="3">583</strain>
        <plasmid evidence="3">p_3</plasmid>
    </source>
</reference>
<name>A0A7G6T516_9HYPH</name>
<protein>
    <submittedName>
        <fullName evidence="2">Uncharacterized protein</fullName>
    </submittedName>
</protein>
<evidence type="ECO:0000313" key="3">
    <source>
        <dbReference type="Proteomes" id="UP000515465"/>
    </source>
</evidence>
<evidence type="ECO:0000256" key="1">
    <source>
        <dbReference type="SAM" id="MobiDB-lite"/>
    </source>
</evidence>
<gene>
    <name evidence="2" type="ORF">HB778_37330</name>
</gene>
<evidence type="ECO:0000313" key="2">
    <source>
        <dbReference type="EMBL" id="QND61848.1"/>
    </source>
</evidence>
<keyword evidence="2" id="KW-0614">Plasmid</keyword>
<dbReference type="AlphaFoldDB" id="A0A7G6T516"/>
<geneLocation type="plasmid" evidence="2 3">
    <name>p_3</name>
</geneLocation>
<proteinExistence type="predicted"/>
<organism evidence="2 3">
    <name type="scientific">Mesorhizobium huakuii</name>
    <dbReference type="NCBI Taxonomy" id="28104"/>
    <lineage>
        <taxon>Bacteria</taxon>
        <taxon>Pseudomonadati</taxon>
        <taxon>Pseudomonadota</taxon>
        <taxon>Alphaproteobacteria</taxon>
        <taxon>Hyphomicrobiales</taxon>
        <taxon>Phyllobacteriaceae</taxon>
        <taxon>Mesorhizobium</taxon>
    </lineage>
</organism>
<accession>A0A7G6T516</accession>
<feature type="region of interest" description="Disordered" evidence="1">
    <location>
        <begin position="160"/>
        <end position="179"/>
    </location>
</feature>
<dbReference type="RefSeq" id="WP_183465511.1">
    <property type="nucleotide sequence ID" value="NZ_CP050298.1"/>
</dbReference>
<dbReference type="EMBL" id="CP050298">
    <property type="protein sequence ID" value="QND61848.1"/>
    <property type="molecule type" value="Genomic_DNA"/>
</dbReference>
<sequence>MNQIDRSVVFARTSDGLATSHFSHRLVIDGAAADVRSCSIDPRDCDGPARTAWARWQSRVPVSRSRAVTAECGIVREGRQTRTYTVVHLDGAILEIDEIDFDHPKTTDELEWSQRPQHAAMVLGPSAVLALVDFAIDGVLAPRGPAGAGALAPLSIIDTSTSPYPPQHREDGATRPLGTANSGVVDDATFLLLQRSERWQRPLNALYNVNRRNLALYHPAAVDNPPVALVIDTLVAEGEPTTTASNWIGRWYLRSPTGGLGQWAVIHPLGRVAIARSRPWRSLAAASRMRARPDRRRHIRAGSVVARWPAAAGI</sequence>